<keyword evidence="2" id="KW-0329">Glyoxylate bypass</keyword>
<dbReference type="InterPro" id="IPR046363">
    <property type="entry name" value="MS_N_TIM-barrel_dom"/>
</dbReference>
<sequence length="540" mass="62363">MSENKKEYLNVYLSPVPVGLEQEFHTLLTPEAIQFLIDLNLHFRNKIEDLYLTRLERKFIQKKTHRIPKFLKSDYIKDDWKVAPVNHRLQNRHLDVGDVSPCNYTRFISSLNKNVQGIQVDFDDGHCPTWRNQIIGLYNIYRVVHNKILNIPKISDAPILMFRPRAWNMIEHNMSINGREIPGSLFDFGLLIFHNGYILSQCDSGPFFYLSKLEGAAEAKLWNEIFIWSQLRLRIPYGTIKACVLIENILSVFEMDQILYELKDHSLGLNCGIWDYAASIISKFGDDLSFVLPDRNKYVNMNRPFLKKYMDLVIKICHNRNTFATGGMIAKLLPSKQSKDFDKVLQNIIEDKLIEIQAGVDGFLIYDLGLIEFITNLWEKYGGSFPSQINYSGTSNIITETDLLILPTGGVTEKGLKHNISVTILFIYHWLCGEGVFKFKETIEDSATAEISRAQIWQWIRHAASIENKNYVVTRNLVFTEASSILKCLTKNYGNNNSARVKLAIAFNIFLEVVNCRNFPEFLTTYLNDECILRKVQTNL</sequence>
<feature type="domain" description="Malate synthase C-terminal" evidence="8">
    <location>
        <begin position="412"/>
        <end position="529"/>
    </location>
</feature>
<keyword evidence="4" id="KW-0808">Transferase</keyword>
<dbReference type="InterPro" id="IPR011076">
    <property type="entry name" value="Malate_synth_sf"/>
</dbReference>
<dbReference type="AlphaFoldDB" id="A0AAJ6VK86"/>
<dbReference type="SUPFAM" id="SSF51645">
    <property type="entry name" value="Malate synthase G"/>
    <property type="match status" value="1"/>
</dbReference>
<dbReference type="GO" id="GO:0005737">
    <property type="term" value="C:cytoplasm"/>
    <property type="evidence" value="ECO:0007669"/>
    <property type="project" value="TreeGrafter"/>
</dbReference>
<dbReference type="Proteomes" id="UP000695007">
    <property type="component" value="Unplaced"/>
</dbReference>
<dbReference type="RefSeq" id="XP_011494001.1">
    <property type="nucleotide sequence ID" value="XM_011495699.1"/>
</dbReference>
<dbReference type="Pfam" id="PF01274">
    <property type="entry name" value="MS_TIM-barrel"/>
    <property type="match status" value="1"/>
</dbReference>
<dbReference type="GO" id="GO:0004474">
    <property type="term" value="F:malate synthase activity"/>
    <property type="evidence" value="ECO:0007669"/>
    <property type="project" value="UniProtKB-EC"/>
</dbReference>
<proteinExistence type="predicted"/>
<dbReference type="Gene3D" id="3.20.20.360">
    <property type="entry name" value="Malate synthase, domain 3"/>
    <property type="match status" value="1"/>
</dbReference>
<keyword evidence="9" id="KW-1185">Reference proteome</keyword>
<dbReference type="Pfam" id="PF20659">
    <property type="entry name" value="MS_C"/>
    <property type="match status" value="1"/>
</dbReference>
<dbReference type="InterPro" id="IPR006252">
    <property type="entry name" value="Malate_synthA"/>
</dbReference>
<evidence type="ECO:0000313" key="9">
    <source>
        <dbReference type="Proteomes" id="UP000695007"/>
    </source>
</evidence>
<dbReference type="GO" id="GO:0006099">
    <property type="term" value="P:tricarboxylic acid cycle"/>
    <property type="evidence" value="ECO:0007669"/>
    <property type="project" value="UniProtKB-KW"/>
</dbReference>
<gene>
    <name evidence="10" type="primary">LOC105359157</name>
</gene>
<dbReference type="EC" id="2.3.3.9" evidence="1"/>
<reference evidence="10" key="1">
    <citation type="submission" date="2025-08" db="UniProtKB">
        <authorList>
            <consortium name="RefSeq"/>
        </authorList>
    </citation>
    <scope>IDENTIFICATION</scope>
</reference>
<evidence type="ECO:0000256" key="1">
    <source>
        <dbReference type="ARBA" id="ARBA00012636"/>
    </source>
</evidence>
<dbReference type="InterPro" id="IPR044856">
    <property type="entry name" value="Malate_synth_C_sf"/>
</dbReference>
<dbReference type="PIRSF" id="PIRSF001363">
    <property type="entry name" value="Malate_synth"/>
    <property type="match status" value="1"/>
</dbReference>
<protein>
    <recommendedName>
        <fullName evidence="1">malate synthase</fullName>
        <ecNumber evidence="1">2.3.3.9</ecNumber>
    </recommendedName>
</protein>
<dbReference type="GeneID" id="105359157"/>
<feature type="active site" description="Proton acceptor" evidence="6">
    <location>
        <position position="163"/>
    </location>
</feature>
<evidence type="ECO:0000259" key="7">
    <source>
        <dbReference type="Pfam" id="PF01274"/>
    </source>
</evidence>
<dbReference type="FunFam" id="1.20.1220.12:FF:000001">
    <property type="entry name" value="Malate synthase"/>
    <property type="match status" value="1"/>
</dbReference>
<feature type="active site" description="Proton donor" evidence="6">
    <location>
        <position position="445"/>
    </location>
</feature>
<keyword evidence="3" id="KW-0816">Tricarboxylic acid cycle</keyword>
<organism evidence="9 10">
    <name type="scientific">Ceratosolen solmsi marchali</name>
    <dbReference type="NCBI Taxonomy" id="326594"/>
    <lineage>
        <taxon>Eukaryota</taxon>
        <taxon>Metazoa</taxon>
        <taxon>Ecdysozoa</taxon>
        <taxon>Arthropoda</taxon>
        <taxon>Hexapoda</taxon>
        <taxon>Insecta</taxon>
        <taxon>Pterygota</taxon>
        <taxon>Neoptera</taxon>
        <taxon>Endopterygota</taxon>
        <taxon>Hymenoptera</taxon>
        <taxon>Apocrita</taxon>
        <taxon>Proctotrupomorpha</taxon>
        <taxon>Chalcidoidea</taxon>
        <taxon>Agaonidae</taxon>
        <taxon>Agaoninae</taxon>
        <taxon>Ceratosolen</taxon>
    </lineage>
</organism>
<name>A0AAJ6VK86_9HYME</name>
<evidence type="ECO:0000313" key="10">
    <source>
        <dbReference type="RefSeq" id="XP_011494001.1"/>
    </source>
</evidence>
<dbReference type="GO" id="GO:0006097">
    <property type="term" value="P:glyoxylate cycle"/>
    <property type="evidence" value="ECO:0007669"/>
    <property type="project" value="UniProtKB-KW"/>
</dbReference>
<dbReference type="Gene3D" id="1.20.1220.12">
    <property type="entry name" value="Malate synthase, domain III"/>
    <property type="match status" value="1"/>
</dbReference>
<dbReference type="InterPro" id="IPR001465">
    <property type="entry name" value="Malate_synthase_TIM"/>
</dbReference>
<evidence type="ECO:0000256" key="4">
    <source>
        <dbReference type="ARBA" id="ARBA00022679"/>
    </source>
</evidence>
<accession>A0AAJ6VK86</accession>
<evidence type="ECO:0000256" key="6">
    <source>
        <dbReference type="PIRSR" id="PIRSR001363-1"/>
    </source>
</evidence>
<evidence type="ECO:0000256" key="3">
    <source>
        <dbReference type="ARBA" id="ARBA00022532"/>
    </source>
</evidence>
<dbReference type="KEGG" id="csol:105359157"/>
<dbReference type="PANTHER" id="PTHR42902">
    <property type="entry name" value="MALATE SYNTHASE"/>
    <property type="match status" value="1"/>
</dbReference>
<dbReference type="FunFam" id="3.20.20.360:FF:000001">
    <property type="entry name" value="Malate synthase"/>
    <property type="match status" value="1"/>
</dbReference>
<dbReference type="InterPro" id="IPR048355">
    <property type="entry name" value="MS_C"/>
</dbReference>
<comment type="catalytic activity">
    <reaction evidence="5">
        <text>glyoxylate + acetyl-CoA + H2O = (S)-malate + CoA + H(+)</text>
        <dbReference type="Rhea" id="RHEA:18181"/>
        <dbReference type="ChEBI" id="CHEBI:15377"/>
        <dbReference type="ChEBI" id="CHEBI:15378"/>
        <dbReference type="ChEBI" id="CHEBI:15589"/>
        <dbReference type="ChEBI" id="CHEBI:36655"/>
        <dbReference type="ChEBI" id="CHEBI:57287"/>
        <dbReference type="ChEBI" id="CHEBI:57288"/>
        <dbReference type="EC" id="2.3.3.9"/>
    </reaction>
</comment>
<evidence type="ECO:0000259" key="8">
    <source>
        <dbReference type="Pfam" id="PF20659"/>
    </source>
</evidence>
<dbReference type="PANTHER" id="PTHR42902:SF2">
    <property type="entry name" value="MALATE SYNTHASE"/>
    <property type="match status" value="1"/>
</dbReference>
<feature type="domain" description="Malate synthase TIM barrel" evidence="7">
    <location>
        <begin position="160"/>
        <end position="404"/>
    </location>
</feature>
<evidence type="ECO:0000256" key="5">
    <source>
        <dbReference type="ARBA" id="ARBA00047918"/>
    </source>
</evidence>
<evidence type="ECO:0000256" key="2">
    <source>
        <dbReference type="ARBA" id="ARBA00022435"/>
    </source>
</evidence>